<keyword evidence="1" id="KW-1133">Transmembrane helix</keyword>
<evidence type="ECO:0000256" key="1">
    <source>
        <dbReference type="SAM" id="Phobius"/>
    </source>
</evidence>
<proteinExistence type="predicted"/>
<sequence>MTSGTPLADTQPSQPVTSVAAEPSAPAVAPAKSNRFLLIIGAVGVVLLIVVGGVVASYRFSSSPTTTSAADSLPVAAEPGPPPALPAFVLSGDDTKQSSASDTPEVIGKVMSATLRMQARNFVGAGEVAAPPPYIVRGGGTNEVSGLELPNHERWELRFPTGTTIETYARQLDFFGIELGVIGGSPNVTYLTDLSNPKPPTREAPGNADTRMYLIWNRGPMHEADEILVKRAGLNPAGKVLAHFCPPEFEAELLRVESEQAKVNQFARVRRTVFGIQPAGLDQFRLVVTDQTGE</sequence>
<protein>
    <submittedName>
        <fullName evidence="2">Uncharacterized protein</fullName>
    </submittedName>
</protein>
<keyword evidence="1" id="KW-0812">Transmembrane</keyword>
<dbReference type="Proteomes" id="UP000315017">
    <property type="component" value="Chromosome"/>
</dbReference>
<dbReference type="OrthoDB" id="264874at2"/>
<gene>
    <name evidence="2" type="ORF">ETAA8_32910</name>
</gene>
<evidence type="ECO:0000313" key="2">
    <source>
        <dbReference type="EMBL" id="QDU28191.1"/>
    </source>
</evidence>
<organism evidence="2 3">
    <name type="scientific">Anatilimnocola aggregata</name>
    <dbReference type="NCBI Taxonomy" id="2528021"/>
    <lineage>
        <taxon>Bacteria</taxon>
        <taxon>Pseudomonadati</taxon>
        <taxon>Planctomycetota</taxon>
        <taxon>Planctomycetia</taxon>
        <taxon>Pirellulales</taxon>
        <taxon>Pirellulaceae</taxon>
        <taxon>Anatilimnocola</taxon>
    </lineage>
</organism>
<dbReference type="AlphaFoldDB" id="A0A517YD78"/>
<dbReference type="EMBL" id="CP036274">
    <property type="protein sequence ID" value="QDU28191.1"/>
    <property type="molecule type" value="Genomic_DNA"/>
</dbReference>
<dbReference type="RefSeq" id="WP_145090063.1">
    <property type="nucleotide sequence ID" value="NZ_CP036274.1"/>
</dbReference>
<dbReference type="KEGG" id="aagg:ETAA8_32910"/>
<feature type="transmembrane region" description="Helical" evidence="1">
    <location>
        <begin position="36"/>
        <end position="58"/>
    </location>
</feature>
<accession>A0A517YD78</accession>
<reference evidence="2 3" key="1">
    <citation type="submission" date="2019-02" db="EMBL/GenBank/DDBJ databases">
        <title>Deep-cultivation of Planctomycetes and their phenomic and genomic characterization uncovers novel biology.</title>
        <authorList>
            <person name="Wiegand S."/>
            <person name="Jogler M."/>
            <person name="Boedeker C."/>
            <person name="Pinto D."/>
            <person name="Vollmers J."/>
            <person name="Rivas-Marin E."/>
            <person name="Kohn T."/>
            <person name="Peeters S.H."/>
            <person name="Heuer A."/>
            <person name="Rast P."/>
            <person name="Oberbeckmann S."/>
            <person name="Bunk B."/>
            <person name="Jeske O."/>
            <person name="Meyerdierks A."/>
            <person name="Storesund J.E."/>
            <person name="Kallscheuer N."/>
            <person name="Luecker S."/>
            <person name="Lage O.M."/>
            <person name="Pohl T."/>
            <person name="Merkel B.J."/>
            <person name="Hornburger P."/>
            <person name="Mueller R.-W."/>
            <person name="Bruemmer F."/>
            <person name="Labrenz M."/>
            <person name="Spormann A.M."/>
            <person name="Op den Camp H."/>
            <person name="Overmann J."/>
            <person name="Amann R."/>
            <person name="Jetten M.S.M."/>
            <person name="Mascher T."/>
            <person name="Medema M.H."/>
            <person name="Devos D.P."/>
            <person name="Kaster A.-K."/>
            <person name="Ovreas L."/>
            <person name="Rohde M."/>
            <person name="Galperin M.Y."/>
            <person name="Jogler C."/>
        </authorList>
    </citation>
    <scope>NUCLEOTIDE SEQUENCE [LARGE SCALE GENOMIC DNA]</scope>
    <source>
        <strain evidence="2 3">ETA_A8</strain>
    </source>
</reference>
<keyword evidence="3" id="KW-1185">Reference proteome</keyword>
<evidence type="ECO:0000313" key="3">
    <source>
        <dbReference type="Proteomes" id="UP000315017"/>
    </source>
</evidence>
<keyword evidence="1" id="KW-0472">Membrane</keyword>
<name>A0A517YD78_9BACT</name>